<dbReference type="Proteomes" id="UP000054988">
    <property type="component" value="Unassembled WGS sequence"/>
</dbReference>
<reference evidence="2 3" key="1">
    <citation type="submission" date="2015-12" db="EMBL/GenBank/DDBJ databases">
        <title>Draft genome sequence of Moniliophthora roreri, the causal agent of frosty pod rot of cacao.</title>
        <authorList>
            <person name="Aime M.C."/>
            <person name="Diaz-Valderrama J.R."/>
            <person name="Kijpornyongpan T."/>
            <person name="Phillips-Mora W."/>
        </authorList>
    </citation>
    <scope>NUCLEOTIDE SEQUENCE [LARGE SCALE GENOMIC DNA]</scope>
    <source>
        <strain evidence="2 3">MCA 2952</strain>
    </source>
</reference>
<dbReference type="SUPFAM" id="SSF56672">
    <property type="entry name" value="DNA/RNA polymerases"/>
    <property type="match status" value="1"/>
</dbReference>
<dbReference type="AlphaFoldDB" id="A0A0W0FLA5"/>
<dbReference type="Gene3D" id="3.10.10.10">
    <property type="entry name" value="HIV Type 1 Reverse Transcriptase, subunit A, domain 1"/>
    <property type="match status" value="1"/>
</dbReference>
<dbReference type="FunFam" id="3.30.70.270:FF:000020">
    <property type="entry name" value="Transposon Tf2-6 polyprotein-like Protein"/>
    <property type="match status" value="1"/>
</dbReference>
<dbReference type="InterPro" id="IPR043128">
    <property type="entry name" value="Rev_trsase/Diguanyl_cyclase"/>
</dbReference>
<feature type="domain" description="Reverse transcriptase" evidence="1">
    <location>
        <begin position="1"/>
        <end position="197"/>
    </location>
</feature>
<dbReference type="InterPro" id="IPR000477">
    <property type="entry name" value="RT_dom"/>
</dbReference>
<dbReference type="PROSITE" id="PS50878">
    <property type="entry name" value="RT_POL"/>
    <property type="match status" value="1"/>
</dbReference>
<dbReference type="PANTHER" id="PTHR33064:SF37">
    <property type="entry name" value="RIBONUCLEASE H"/>
    <property type="match status" value="1"/>
</dbReference>
<evidence type="ECO:0000313" key="2">
    <source>
        <dbReference type="EMBL" id="KTB37091.1"/>
    </source>
</evidence>
<protein>
    <recommendedName>
        <fullName evidence="1">Reverse transcriptase domain-containing protein</fullName>
    </recommendedName>
</protein>
<evidence type="ECO:0000313" key="3">
    <source>
        <dbReference type="Proteomes" id="UP000054988"/>
    </source>
</evidence>
<dbReference type="InterPro" id="IPR051320">
    <property type="entry name" value="Viral_Replic_Matur_Polypro"/>
</dbReference>
<organism evidence="2 3">
    <name type="scientific">Moniliophthora roreri</name>
    <name type="common">Frosty pod rot fungus</name>
    <name type="synonym">Monilia roreri</name>
    <dbReference type="NCBI Taxonomy" id="221103"/>
    <lineage>
        <taxon>Eukaryota</taxon>
        <taxon>Fungi</taxon>
        <taxon>Dikarya</taxon>
        <taxon>Basidiomycota</taxon>
        <taxon>Agaricomycotina</taxon>
        <taxon>Agaricomycetes</taxon>
        <taxon>Agaricomycetidae</taxon>
        <taxon>Agaricales</taxon>
        <taxon>Marasmiineae</taxon>
        <taxon>Marasmiaceae</taxon>
        <taxon>Moniliophthora</taxon>
    </lineage>
</organism>
<dbReference type="InterPro" id="IPR043502">
    <property type="entry name" value="DNA/RNA_pol_sf"/>
</dbReference>
<accession>A0A0W0FLA5</accession>
<dbReference type="PANTHER" id="PTHR33064">
    <property type="entry name" value="POL PROTEIN"/>
    <property type="match status" value="1"/>
</dbReference>
<proteinExistence type="predicted"/>
<comment type="caution">
    <text evidence="2">The sequence shown here is derived from an EMBL/GenBank/DDBJ whole genome shotgun (WGS) entry which is preliminary data.</text>
</comment>
<name>A0A0W0FLA5_MONRR</name>
<dbReference type="Gene3D" id="3.30.70.270">
    <property type="match status" value="2"/>
</dbReference>
<dbReference type="Pfam" id="PF00078">
    <property type="entry name" value="RVT_1"/>
    <property type="match status" value="1"/>
</dbReference>
<dbReference type="CDD" id="cd01647">
    <property type="entry name" value="RT_LTR"/>
    <property type="match status" value="1"/>
</dbReference>
<dbReference type="InterPro" id="IPR041577">
    <property type="entry name" value="RT_RNaseH_2"/>
</dbReference>
<dbReference type="Pfam" id="PF17919">
    <property type="entry name" value="RT_RNaseH_2"/>
    <property type="match status" value="1"/>
</dbReference>
<evidence type="ECO:0000259" key="1">
    <source>
        <dbReference type="PROSITE" id="PS50878"/>
    </source>
</evidence>
<gene>
    <name evidence="2" type="ORF">WG66_10261</name>
</gene>
<dbReference type="EMBL" id="LATX01001869">
    <property type="protein sequence ID" value="KTB37091.1"/>
    <property type="molecule type" value="Genomic_DNA"/>
</dbReference>
<sequence>MALEQTELDAFLKENLRKGYIRKLKSPMASPFFFVGKKEKGKLWPTQDYWRLNHGTVKNAYLLPLVSDLIDKLKDATIFSKLDLRNGYNNVRIKDGDQWKAAFKTNRGLFEPTVMFFELMNSPTTFQAFMDDVLQDFMAEGWCLVYMDDILIYSETEEQHWERTIRLLQRLKEQDLYLKPHKCKFDICEIDFLGLVIRPGQITMDQTKLSGISEWPAPKTVTRFIGNYSAITKPLYDLTKKGVPFNWTPTCEAAFNTLKRRFQQEPVLRLPDPKRPFVIETDASKWASGGVLRQ</sequence>